<organism evidence="1 2">
    <name type="scientific">Candidatus Woesebacteria bacterium RIFCSPLOWO2_01_FULL_39_10</name>
    <dbReference type="NCBI Taxonomy" id="1802516"/>
    <lineage>
        <taxon>Bacteria</taxon>
        <taxon>Candidatus Woeseibacteriota</taxon>
    </lineage>
</organism>
<gene>
    <name evidence="1" type="ORF">A3A75_04845</name>
</gene>
<sequence>MKKFLPLILLLVGVVVVVVVFFVVKGKKDAVEPEDEETALLNVVLADRPVVSLTPSEDGHYLNLKVEKIVINAESVDYELLYKNTEGTTLGVPGMQNLDGIDSFEAELLLGSESSGKFRYDEGVEEGSMTLRFRNSEGKLLAKFESEFRLFSETSELSSSDGKFKMVLSNDTKDFYVVMHSVGVPDDFPNSHDDILVGPYGVFASDLVDNVESFEVTEGSTFGFFNDKWTNELPSNFDSGIFLGTKSPIS</sequence>
<proteinExistence type="predicted"/>
<accession>A0A1F8B4L2</accession>
<protein>
    <submittedName>
        <fullName evidence="1">Uncharacterized protein</fullName>
    </submittedName>
</protein>
<dbReference type="EMBL" id="MGHC01000037">
    <property type="protein sequence ID" value="OGM58328.1"/>
    <property type="molecule type" value="Genomic_DNA"/>
</dbReference>
<evidence type="ECO:0000313" key="1">
    <source>
        <dbReference type="EMBL" id="OGM58328.1"/>
    </source>
</evidence>
<dbReference type="STRING" id="1802516.A3A75_04845"/>
<comment type="caution">
    <text evidence="1">The sequence shown here is derived from an EMBL/GenBank/DDBJ whole genome shotgun (WGS) entry which is preliminary data.</text>
</comment>
<reference evidence="1 2" key="1">
    <citation type="journal article" date="2016" name="Nat. Commun.">
        <title>Thousands of microbial genomes shed light on interconnected biogeochemical processes in an aquifer system.</title>
        <authorList>
            <person name="Anantharaman K."/>
            <person name="Brown C.T."/>
            <person name="Hug L.A."/>
            <person name="Sharon I."/>
            <person name="Castelle C.J."/>
            <person name="Probst A.J."/>
            <person name="Thomas B.C."/>
            <person name="Singh A."/>
            <person name="Wilkins M.J."/>
            <person name="Karaoz U."/>
            <person name="Brodie E.L."/>
            <person name="Williams K.H."/>
            <person name="Hubbard S.S."/>
            <person name="Banfield J.F."/>
        </authorList>
    </citation>
    <scope>NUCLEOTIDE SEQUENCE [LARGE SCALE GENOMIC DNA]</scope>
</reference>
<name>A0A1F8B4L2_9BACT</name>
<dbReference type="Proteomes" id="UP000179018">
    <property type="component" value="Unassembled WGS sequence"/>
</dbReference>
<evidence type="ECO:0000313" key="2">
    <source>
        <dbReference type="Proteomes" id="UP000179018"/>
    </source>
</evidence>
<dbReference type="AlphaFoldDB" id="A0A1F8B4L2"/>